<dbReference type="GO" id="GO:0005634">
    <property type="term" value="C:nucleus"/>
    <property type="evidence" value="ECO:0007669"/>
    <property type="project" value="TreeGrafter"/>
</dbReference>
<keyword evidence="4" id="KW-0805">Transcription regulation</keyword>
<reference evidence="11" key="1">
    <citation type="submission" date="2022-10" db="EMBL/GenBank/DDBJ databases">
        <title>Genome assembly of Pristionchus species.</title>
        <authorList>
            <person name="Yoshida K."/>
            <person name="Sommer R.J."/>
        </authorList>
    </citation>
    <scope>NUCLEOTIDE SEQUENCE [LARGE SCALE GENOMIC DNA]</scope>
    <source>
        <strain evidence="11">RS5460</strain>
    </source>
</reference>
<feature type="non-terminal residue" evidence="10">
    <location>
        <position position="99"/>
    </location>
</feature>
<dbReference type="AlphaFoldDB" id="A0AAN5HYC9"/>
<evidence type="ECO:0000256" key="8">
    <source>
        <dbReference type="ARBA" id="ARBA00023242"/>
    </source>
</evidence>
<dbReference type="PROSITE" id="PS51030">
    <property type="entry name" value="NUCLEAR_REC_DBD_2"/>
    <property type="match status" value="1"/>
</dbReference>
<evidence type="ECO:0000256" key="6">
    <source>
        <dbReference type="ARBA" id="ARBA00023163"/>
    </source>
</evidence>
<dbReference type="SMART" id="SM00399">
    <property type="entry name" value="ZnF_C4"/>
    <property type="match status" value="1"/>
</dbReference>
<dbReference type="PANTHER" id="PTHR46011:SF6">
    <property type="entry name" value="HIGH ZINC ACTIVATED NUCLEAR RECEPTOR PROTEIN"/>
    <property type="match status" value="1"/>
</dbReference>
<dbReference type="GO" id="GO:0008270">
    <property type="term" value="F:zinc ion binding"/>
    <property type="evidence" value="ECO:0007669"/>
    <property type="project" value="UniProtKB-KW"/>
</dbReference>
<keyword evidence="6" id="KW-0804">Transcription</keyword>
<name>A0AAN5HYC9_9BILA</name>
<dbReference type="InterPro" id="IPR001628">
    <property type="entry name" value="Znf_hrmn_rcpt"/>
</dbReference>
<proteinExistence type="predicted"/>
<evidence type="ECO:0000256" key="1">
    <source>
        <dbReference type="ARBA" id="ARBA00022723"/>
    </source>
</evidence>
<feature type="non-terminal residue" evidence="10">
    <location>
        <position position="1"/>
    </location>
</feature>
<feature type="domain" description="Nuclear receptor" evidence="9">
    <location>
        <begin position="26"/>
        <end position="99"/>
    </location>
</feature>
<evidence type="ECO:0000256" key="3">
    <source>
        <dbReference type="ARBA" id="ARBA00022833"/>
    </source>
</evidence>
<keyword evidence="11" id="KW-1185">Reference proteome</keyword>
<keyword evidence="3" id="KW-0862">Zinc</keyword>
<keyword evidence="5" id="KW-0238">DNA-binding</keyword>
<keyword evidence="1" id="KW-0479">Metal-binding</keyword>
<protein>
    <recommendedName>
        <fullName evidence="9">Nuclear receptor domain-containing protein</fullName>
    </recommendedName>
</protein>
<gene>
    <name evidence="10" type="ORF">PMAYCL1PPCAC_15226</name>
</gene>
<evidence type="ECO:0000256" key="7">
    <source>
        <dbReference type="ARBA" id="ARBA00023170"/>
    </source>
</evidence>
<dbReference type="Pfam" id="PF00105">
    <property type="entry name" value="zf-C4"/>
    <property type="match status" value="1"/>
</dbReference>
<evidence type="ECO:0000256" key="2">
    <source>
        <dbReference type="ARBA" id="ARBA00022771"/>
    </source>
</evidence>
<evidence type="ECO:0000256" key="5">
    <source>
        <dbReference type="ARBA" id="ARBA00023125"/>
    </source>
</evidence>
<evidence type="ECO:0000259" key="9">
    <source>
        <dbReference type="PROSITE" id="PS51030"/>
    </source>
</evidence>
<accession>A0AAN5HYC9</accession>
<comment type="caution">
    <text evidence="10">The sequence shown here is derived from an EMBL/GenBank/DDBJ whole genome shotgun (WGS) entry which is preliminary data.</text>
</comment>
<keyword evidence="8" id="KW-0539">Nucleus</keyword>
<sequence>TASCQQVKGSPLPFVSSYIPVMAAVNRSCLICTAPSYYDHCGVTSCRSCADFFKRTIVAGRSLPCRQGDGKCTINPHDRHNCRGCRFQRCKSLGMKFDP</sequence>
<dbReference type="InterPro" id="IPR013088">
    <property type="entry name" value="Znf_NHR/GATA"/>
</dbReference>
<keyword evidence="7" id="KW-0675">Receptor</keyword>
<evidence type="ECO:0000256" key="4">
    <source>
        <dbReference type="ARBA" id="ARBA00023015"/>
    </source>
</evidence>
<keyword evidence="2" id="KW-0863">Zinc-finger</keyword>
<dbReference type="EMBL" id="BTRK01000004">
    <property type="protein sequence ID" value="GMR45031.1"/>
    <property type="molecule type" value="Genomic_DNA"/>
</dbReference>
<dbReference type="GO" id="GO:0043565">
    <property type="term" value="F:sequence-specific DNA binding"/>
    <property type="evidence" value="ECO:0007669"/>
    <property type="project" value="InterPro"/>
</dbReference>
<dbReference type="Gene3D" id="3.30.50.10">
    <property type="entry name" value="Erythroid Transcription Factor GATA-1, subunit A"/>
    <property type="match status" value="1"/>
</dbReference>
<dbReference type="GO" id="GO:0003700">
    <property type="term" value="F:DNA-binding transcription factor activity"/>
    <property type="evidence" value="ECO:0007669"/>
    <property type="project" value="InterPro"/>
</dbReference>
<evidence type="ECO:0000313" key="10">
    <source>
        <dbReference type="EMBL" id="GMR45031.1"/>
    </source>
</evidence>
<organism evidence="10 11">
    <name type="scientific">Pristionchus mayeri</name>
    <dbReference type="NCBI Taxonomy" id="1317129"/>
    <lineage>
        <taxon>Eukaryota</taxon>
        <taxon>Metazoa</taxon>
        <taxon>Ecdysozoa</taxon>
        <taxon>Nematoda</taxon>
        <taxon>Chromadorea</taxon>
        <taxon>Rhabditida</taxon>
        <taxon>Rhabditina</taxon>
        <taxon>Diplogasteromorpha</taxon>
        <taxon>Diplogasteroidea</taxon>
        <taxon>Neodiplogasteridae</taxon>
        <taxon>Pristionchus</taxon>
    </lineage>
</organism>
<dbReference type="SUPFAM" id="SSF57716">
    <property type="entry name" value="Glucocorticoid receptor-like (DNA-binding domain)"/>
    <property type="match status" value="1"/>
</dbReference>
<evidence type="ECO:0000313" key="11">
    <source>
        <dbReference type="Proteomes" id="UP001328107"/>
    </source>
</evidence>
<dbReference type="Proteomes" id="UP001328107">
    <property type="component" value="Unassembled WGS sequence"/>
</dbReference>
<dbReference type="PANTHER" id="PTHR46011">
    <property type="entry name" value="NUCLEAR HORMONE RECEPTOR FAMILY MEMBER NHR-86-RELATED"/>
    <property type="match status" value="1"/>
</dbReference>
<dbReference type="PRINTS" id="PR00047">
    <property type="entry name" value="STROIDFINGER"/>
</dbReference>